<dbReference type="AlphaFoldDB" id="A0A7J8TIG3"/>
<sequence length="221" mass="25211">MMRGLDFCEGWVTLIMRCVQSVFYSVLLNKGQEAPCNEGWKDWRVKVGRGRLSITHLFFADDSILFGKASLEGALAMKTIIKDYENMSGQLVNFDKSLIYFSNITSEEDQTRIGGELGVKISNNPEKYLGLPTMVVDLINDENHTWKEDIIEDLFTEEPTKKTLTIPLVNSSFPDKLVWRGDSTEEYSVKSGYKWCITTKKIKGGGSLPDLQDRLYSRLDW</sequence>
<keyword evidence="2" id="KW-1185">Reference proteome</keyword>
<name>A0A7J8TIG3_GOSDV</name>
<organism evidence="1 2">
    <name type="scientific">Gossypium davidsonii</name>
    <name type="common">Davidson's cotton</name>
    <name type="synonym">Gossypium klotzschianum subsp. davidsonii</name>
    <dbReference type="NCBI Taxonomy" id="34287"/>
    <lineage>
        <taxon>Eukaryota</taxon>
        <taxon>Viridiplantae</taxon>
        <taxon>Streptophyta</taxon>
        <taxon>Embryophyta</taxon>
        <taxon>Tracheophyta</taxon>
        <taxon>Spermatophyta</taxon>
        <taxon>Magnoliopsida</taxon>
        <taxon>eudicotyledons</taxon>
        <taxon>Gunneridae</taxon>
        <taxon>Pentapetalae</taxon>
        <taxon>rosids</taxon>
        <taxon>malvids</taxon>
        <taxon>Malvales</taxon>
        <taxon>Malvaceae</taxon>
        <taxon>Malvoideae</taxon>
        <taxon>Gossypium</taxon>
    </lineage>
</organism>
<comment type="caution">
    <text evidence="1">The sequence shown here is derived from an EMBL/GenBank/DDBJ whole genome shotgun (WGS) entry which is preliminary data.</text>
</comment>
<reference evidence="1 2" key="1">
    <citation type="journal article" date="2019" name="Genome Biol. Evol.">
        <title>Insights into the evolution of the New World diploid cottons (Gossypium, subgenus Houzingenia) based on genome sequencing.</title>
        <authorList>
            <person name="Grover C.E."/>
            <person name="Arick M.A. 2nd"/>
            <person name="Thrash A."/>
            <person name="Conover J.L."/>
            <person name="Sanders W.S."/>
            <person name="Peterson D.G."/>
            <person name="Frelichowski J.E."/>
            <person name="Scheffler J.A."/>
            <person name="Scheffler B.E."/>
            <person name="Wendel J.F."/>
        </authorList>
    </citation>
    <scope>NUCLEOTIDE SEQUENCE [LARGE SCALE GENOMIC DNA]</scope>
    <source>
        <strain evidence="1">27</strain>
        <tissue evidence="1">Leaf</tissue>
    </source>
</reference>
<evidence type="ECO:0000313" key="2">
    <source>
        <dbReference type="Proteomes" id="UP000593561"/>
    </source>
</evidence>
<proteinExistence type="predicted"/>
<protein>
    <recommendedName>
        <fullName evidence="3">Reverse transcriptase domain-containing protein</fullName>
    </recommendedName>
</protein>
<gene>
    <name evidence="1" type="ORF">Godav_024969</name>
</gene>
<accession>A0A7J8TIG3</accession>
<dbReference type="Proteomes" id="UP000593561">
    <property type="component" value="Unassembled WGS sequence"/>
</dbReference>
<dbReference type="PANTHER" id="PTHR33116">
    <property type="entry name" value="REVERSE TRANSCRIPTASE ZINC-BINDING DOMAIN-CONTAINING PROTEIN-RELATED-RELATED"/>
    <property type="match status" value="1"/>
</dbReference>
<dbReference type="PANTHER" id="PTHR33116:SF86">
    <property type="entry name" value="REVERSE TRANSCRIPTASE DOMAIN-CONTAINING PROTEIN"/>
    <property type="match status" value="1"/>
</dbReference>
<dbReference type="EMBL" id="JABFAC010249569">
    <property type="protein sequence ID" value="MBA0637950.1"/>
    <property type="molecule type" value="Genomic_DNA"/>
</dbReference>
<evidence type="ECO:0000313" key="1">
    <source>
        <dbReference type="EMBL" id="MBA0637950.1"/>
    </source>
</evidence>
<evidence type="ECO:0008006" key="3">
    <source>
        <dbReference type="Google" id="ProtNLM"/>
    </source>
</evidence>